<keyword evidence="2" id="KW-1185">Reference proteome</keyword>
<protein>
    <submittedName>
        <fullName evidence="1">N-formylglutamate amidohydrolase</fullName>
    </submittedName>
</protein>
<dbReference type="Gene3D" id="3.40.630.40">
    <property type="entry name" value="Zn-dependent exopeptidases"/>
    <property type="match status" value="1"/>
</dbReference>
<accession>C7NL42</accession>
<name>C7NL42_KYTSD</name>
<dbReference type="eggNOG" id="COG3741">
    <property type="taxonomic scope" value="Bacteria"/>
</dbReference>
<dbReference type="AlphaFoldDB" id="C7NL42"/>
<reference evidence="1 2" key="1">
    <citation type="journal article" date="2009" name="Stand. Genomic Sci.">
        <title>Complete genome sequence of Kytococcus sedentarius type strain (541).</title>
        <authorList>
            <person name="Sims D."/>
            <person name="Brettin T."/>
            <person name="Detter J.C."/>
            <person name="Han C."/>
            <person name="Lapidus A."/>
            <person name="Copeland A."/>
            <person name="Glavina Del Rio T."/>
            <person name="Nolan M."/>
            <person name="Chen F."/>
            <person name="Lucas S."/>
            <person name="Tice H."/>
            <person name="Cheng J.F."/>
            <person name="Bruce D."/>
            <person name="Goodwin L."/>
            <person name="Pitluck S."/>
            <person name="Ovchinnikova G."/>
            <person name="Pati A."/>
            <person name="Ivanova N."/>
            <person name="Mavrommatis K."/>
            <person name="Chen A."/>
            <person name="Palaniappan K."/>
            <person name="D'haeseleer P."/>
            <person name="Chain P."/>
            <person name="Bristow J."/>
            <person name="Eisen J.A."/>
            <person name="Markowitz V."/>
            <person name="Hugenholtz P."/>
            <person name="Schneider S."/>
            <person name="Goker M."/>
            <person name="Pukall R."/>
            <person name="Kyrpides N.C."/>
            <person name="Klenk H.P."/>
        </authorList>
    </citation>
    <scope>NUCLEOTIDE SEQUENCE [LARGE SCALE GENOMIC DNA]</scope>
    <source>
        <strain evidence="2">ATCC 14392 / DSM 20547 / JCM 11482 / CCUG 33030 / NBRC 15357 / NCTC 11040 / CCM 314 / 541</strain>
    </source>
</reference>
<dbReference type="HOGENOM" id="CLU_069812_0_0_11"/>
<dbReference type="RefSeq" id="WP_012802002.1">
    <property type="nucleotide sequence ID" value="NC_013169.1"/>
</dbReference>
<evidence type="ECO:0000313" key="2">
    <source>
        <dbReference type="Proteomes" id="UP000006666"/>
    </source>
</evidence>
<dbReference type="STRING" id="478801.Ksed_05140"/>
<gene>
    <name evidence="1" type="ordered locus">Ksed_05140</name>
</gene>
<dbReference type="KEGG" id="kse:Ksed_05140"/>
<dbReference type="SUPFAM" id="SSF53187">
    <property type="entry name" value="Zn-dependent exopeptidases"/>
    <property type="match status" value="1"/>
</dbReference>
<sequence>MTQPLTHEFSGDWSGQLVATSIHGGHGLREDTAAAMRLDEDTRLREEDPFTDRIGSGAAAQVVVHHSRFEVDLNRPREEAVYLRPEDAWGLDIWTDGELDATATENSLAQYDRFYAELGERLDELAARGPFVVYDVHSYNHRRDGEDDPGADVADNPEVNLGTGTVDEHWRPVVEAFTRSLEAQEVAGHRLDVRENVKFEGRALAWFVHERYPDTGVCLALEFKKTFMDEWTGVPDEAHLDALREALAATHAPVLEALREVGPR</sequence>
<dbReference type="InterPro" id="IPR007709">
    <property type="entry name" value="N-FG_amidohydro"/>
</dbReference>
<dbReference type="EMBL" id="CP001686">
    <property type="protein sequence ID" value="ACV05584.1"/>
    <property type="molecule type" value="Genomic_DNA"/>
</dbReference>
<dbReference type="Pfam" id="PF05013">
    <property type="entry name" value="FGase"/>
    <property type="match status" value="1"/>
</dbReference>
<organism evidence="1 2">
    <name type="scientific">Kytococcus sedentarius (strain ATCC 14392 / DSM 20547 / JCM 11482 / CCUG 33030 / NBRC 15357 / NCTC 11040 / CCM 314 / 541)</name>
    <name type="common">Micrococcus sedentarius</name>
    <dbReference type="NCBI Taxonomy" id="478801"/>
    <lineage>
        <taxon>Bacteria</taxon>
        <taxon>Bacillati</taxon>
        <taxon>Actinomycetota</taxon>
        <taxon>Actinomycetes</taxon>
        <taxon>Micrococcales</taxon>
        <taxon>Kytococcaceae</taxon>
        <taxon>Kytococcus</taxon>
    </lineage>
</organism>
<evidence type="ECO:0000313" key="1">
    <source>
        <dbReference type="EMBL" id="ACV05584.1"/>
    </source>
</evidence>
<proteinExistence type="predicted"/>
<dbReference type="Proteomes" id="UP000006666">
    <property type="component" value="Chromosome"/>
</dbReference>
<dbReference type="GO" id="GO:0016787">
    <property type="term" value="F:hydrolase activity"/>
    <property type="evidence" value="ECO:0007669"/>
    <property type="project" value="UniProtKB-KW"/>
</dbReference>